<evidence type="ECO:0000313" key="2">
    <source>
        <dbReference type="EMBL" id="OGB74114.1"/>
    </source>
</evidence>
<feature type="transmembrane region" description="Helical" evidence="1">
    <location>
        <begin position="32"/>
        <end position="53"/>
    </location>
</feature>
<feature type="transmembrane region" description="Helical" evidence="1">
    <location>
        <begin position="59"/>
        <end position="85"/>
    </location>
</feature>
<dbReference type="Gene3D" id="1.20.1280.290">
    <property type="match status" value="1"/>
</dbReference>
<evidence type="ECO:0000256" key="1">
    <source>
        <dbReference type="SAM" id="Phobius"/>
    </source>
</evidence>
<proteinExistence type="predicted"/>
<name>A0A1F4NRL4_UNCK3</name>
<dbReference type="Proteomes" id="UP000176651">
    <property type="component" value="Unassembled WGS sequence"/>
</dbReference>
<reference evidence="2 3" key="1">
    <citation type="journal article" date="2016" name="Nat. Commun.">
        <title>Thousands of microbial genomes shed light on interconnected biogeochemical processes in an aquifer system.</title>
        <authorList>
            <person name="Anantharaman K."/>
            <person name="Brown C.T."/>
            <person name="Hug L.A."/>
            <person name="Sharon I."/>
            <person name="Castelle C.J."/>
            <person name="Probst A.J."/>
            <person name="Thomas B.C."/>
            <person name="Singh A."/>
            <person name="Wilkins M.J."/>
            <person name="Karaoz U."/>
            <person name="Brodie E.L."/>
            <person name="Williams K.H."/>
            <person name="Hubbard S.S."/>
            <person name="Banfield J.F."/>
        </authorList>
    </citation>
    <scope>NUCLEOTIDE SEQUENCE [LARGE SCALE GENOMIC DNA]</scope>
</reference>
<protein>
    <submittedName>
        <fullName evidence="2">Uncharacterized protein</fullName>
    </submittedName>
</protein>
<dbReference type="STRING" id="1798535.A2V68_02150"/>
<keyword evidence="1" id="KW-1133">Transmembrane helix</keyword>
<comment type="caution">
    <text evidence="2">The sequence shown here is derived from an EMBL/GenBank/DDBJ whole genome shotgun (WGS) entry which is preliminary data.</text>
</comment>
<feature type="transmembrane region" description="Helical" evidence="1">
    <location>
        <begin position="6"/>
        <end position="25"/>
    </location>
</feature>
<feature type="transmembrane region" description="Helical" evidence="1">
    <location>
        <begin position="97"/>
        <end position="119"/>
    </location>
</feature>
<keyword evidence="1" id="KW-0472">Membrane</keyword>
<organism evidence="2 3">
    <name type="scientific">candidate division Kazan bacterium RBG_13_50_9</name>
    <dbReference type="NCBI Taxonomy" id="1798535"/>
    <lineage>
        <taxon>Bacteria</taxon>
        <taxon>Bacteria division Kazan-3B-28</taxon>
    </lineage>
</organism>
<accession>A0A1F4NRL4</accession>
<sequence>MNLLMSILGYALVCLFCLFQIWEIWRTRQSVGLNIAALWALTGGLFLLGASVIRSGGRPVLVASSALAVTLSILVLTLSYLYLGSDDNMVRDNTRRFFAWLTIVVLWLGTTVGLGKLLWGALLTSQQYTPGFTWFVISFGVLALLSLTLFWALLLYGDKIEEAIKQQAWRSQERARFRSEERRSRVFRRLFRF</sequence>
<evidence type="ECO:0000313" key="3">
    <source>
        <dbReference type="Proteomes" id="UP000176651"/>
    </source>
</evidence>
<keyword evidence="1" id="KW-0812">Transmembrane</keyword>
<feature type="transmembrane region" description="Helical" evidence="1">
    <location>
        <begin position="131"/>
        <end position="156"/>
    </location>
</feature>
<gene>
    <name evidence="2" type="ORF">A2V68_02150</name>
</gene>
<dbReference type="EMBL" id="META01000004">
    <property type="protein sequence ID" value="OGB74114.1"/>
    <property type="molecule type" value="Genomic_DNA"/>
</dbReference>
<dbReference type="AlphaFoldDB" id="A0A1F4NRL4"/>